<evidence type="ECO:0000313" key="3">
    <source>
        <dbReference type="Proteomes" id="UP000683925"/>
    </source>
</evidence>
<protein>
    <submittedName>
        <fullName evidence="2">Uncharacterized protein</fullName>
    </submittedName>
</protein>
<dbReference type="EMBL" id="CAJJDP010000033">
    <property type="protein sequence ID" value="CAD8157093.1"/>
    <property type="molecule type" value="Genomic_DNA"/>
</dbReference>
<evidence type="ECO:0000256" key="1">
    <source>
        <dbReference type="SAM" id="Coils"/>
    </source>
</evidence>
<reference evidence="2" key="1">
    <citation type="submission" date="2021-01" db="EMBL/GenBank/DDBJ databases">
        <authorList>
            <consortium name="Genoscope - CEA"/>
            <person name="William W."/>
        </authorList>
    </citation>
    <scope>NUCLEOTIDE SEQUENCE</scope>
</reference>
<sequence>MIIFVYYNKKKVKIVLSQPSLQLLYKLVQDNLKLPFDFELRDNMNKIVFDLYDGLELNVSEVSTINQQIKSKTVNDQQSFRLGRERIHSLNILSSQKKSYSDFSSPIDQTQIQQNKREQIIQKMMEDKLYREEQQKLNHDGNKLIKQIQKRIKLREQVIKLKDEALNISELEKKKVILAQRRELSQPIRLDVLAEHQKRYEEEKFQKLKQRQQQKQEQEEEFKMKLIKFPKSQTLVRLEEEQAKLKLSQQQAVEQKKLLKQKQQRYGESVKDSFLKDIVRHSISPIKPTQEQNSIQQNQLDIAKQNIKKLQSLLGERKVDKILILPERRSVNDIRQRGQNSLIEMKKSDKIERVEKPYTTDHKNLISKRKLLKSGLNSANFPSSLNDIKPIHFEEKYQTVLKSIMELEQKCKEREKRFMLNKQQQLEEEENEKYIEKLRQKLALI</sequence>
<comment type="caution">
    <text evidence="2">The sequence shown here is derived from an EMBL/GenBank/DDBJ whole genome shotgun (WGS) entry which is preliminary data.</text>
</comment>
<keyword evidence="3" id="KW-1185">Reference proteome</keyword>
<dbReference type="AlphaFoldDB" id="A0A8S1TZJ9"/>
<evidence type="ECO:0000313" key="2">
    <source>
        <dbReference type="EMBL" id="CAD8157093.1"/>
    </source>
</evidence>
<accession>A0A8S1TZJ9</accession>
<keyword evidence="1" id="KW-0175">Coiled coil</keyword>
<name>A0A8S1TZJ9_PAROT</name>
<gene>
    <name evidence="2" type="ORF">POCTA_138.1.T0330130</name>
</gene>
<dbReference type="OrthoDB" id="313544at2759"/>
<feature type="coiled-coil region" evidence="1">
    <location>
        <begin position="397"/>
        <end position="441"/>
    </location>
</feature>
<feature type="coiled-coil region" evidence="1">
    <location>
        <begin position="198"/>
        <end position="265"/>
    </location>
</feature>
<organism evidence="2 3">
    <name type="scientific">Paramecium octaurelia</name>
    <dbReference type="NCBI Taxonomy" id="43137"/>
    <lineage>
        <taxon>Eukaryota</taxon>
        <taxon>Sar</taxon>
        <taxon>Alveolata</taxon>
        <taxon>Ciliophora</taxon>
        <taxon>Intramacronucleata</taxon>
        <taxon>Oligohymenophorea</taxon>
        <taxon>Peniculida</taxon>
        <taxon>Parameciidae</taxon>
        <taxon>Paramecium</taxon>
    </lineage>
</organism>
<proteinExistence type="predicted"/>
<dbReference type="OMA" id="MIIFVYY"/>
<dbReference type="Proteomes" id="UP000683925">
    <property type="component" value="Unassembled WGS sequence"/>
</dbReference>